<accession>A0A5M3WN51</accession>
<evidence type="ECO:0000313" key="2">
    <source>
        <dbReference type="Proteomes" id="UP000331127"/>
    </source>
</evidence>
<organism evidence="1 2">
    <name type="scientific">Acrocarpospora macrocephala</name>
    <dbReference type="NCBI Taxonomy" id="150177"/>
    <lineage>
        <taxon>Bacteria</taxon>
        <taxon>Bacillati</taxon>
        <taxon>Actinomycetota</taxon>
        <taxon>Actinomycetes</taxon>
        <taxon>Streptosporangiales</taxon>
        <taxon>Streptosporangiaceae</taxon>
        <taxon>Acrocarpospora</taxon>
    </lineage>
</organism>
<dbReference type="RefSeq" id="WP_155355778.1">
    <property type="nucleotide sequence ID" value="NZ_BLAE01000021.1"/>
</dbReference>
<dbReference type="Proteomes" id="UP000331127">
    <property type="component" value="Unassembled WGS sequence"/>
</dbReference>
<dbReference type="EMBL" id="BLAE01000021">
    <property type="protein sequence ID" value="GES10334.1"/>
    <property type="molecule type" value="Genomic_DNA"/>
</dbReference>
<name>A0A5M3WN51_9ACTN</name>
<comment type="caution">
    <text evidence="1">The sequence shown here is derived from an EMBL/GenBank/DDBJ whole genome shotgun (WGS) entry which is preliminary data.</text>
</comment>
<evidence type="ECO:0000313" key="1">
    <source>
        <dbReference type="EMBL" id="GES10334.1"/>
    </source>
</evidence>
<keyword evidence="2" id="KW-1185">Reference proteome</keyword>
<protein>
    <submittedName>
        <fullName evidence="1">Uncharacterized protein</fullName>
    </submittedName>
</protein>
<proteinExistence type="predicted"/>
<reference evidence="1 2" key="1">
    <citation type="submission" date="2019-10" db="EMBL/GenBank/DDBJ databases">
        <title>Whole genome shotgun sequence of Acrocarpospora macrocephala NBRC 16266.</title>
        <authorList>
            <person name="Ichikawa N."/>
            <person name="Kimura A."/>
            <person name="Kitahashi Y."/>
            <person name="Komaki H."/>
            <person name="Oguchi A."/>
        </authorList>
    </citation>
    <scope>NUCLEOTIDE SEQUENCE [LARGE SCALE GENOMIC DNA]</scope>
    <source>
        <strain evidence="1 2">NBRC 16266</strain>
    </source>
</reference>
<gene>
    <name evidence="1" type="ORF">Amac_039310</name>
</gene>
<sequence length="589" mass="62690">MAEFMGMDPAGVQALIRRLESGKSVLAGVRPGLEAAIAEAGADWAGAGGVTAMHRAWAFFHESQADLRWRLEVLQQVLPDRPLGLATVSLPFAGQEQAAAAGKRAGMALAGALAAHLTEDTPLSWAKVDAELAAAGLDQTRDPAYAAAFLRALGGIETVHTIFGKWMDFHAAGPRRGLRAEIWDTAQESLGALAIAFTAAEASGRLPAGWRENVLSRADPATLSAMVALARPSEEFLNEVGVRQFGSRATGSAPLMMGPDWNSVLVARAYTANPVALQKFLAEHKEIAGQLLRPELVRGSGTSEFPALLATALDRALDPGIGSAATRERAWVNLINGVGYDGAEDPAGHFASFRDSSLNKVLAERLAPYLGELARGQVQATSPELGIVPHGVWKGLHEDVAARFVGALMLDPAAAKRLQADFQAYVQRLEIGKVHPFNPDPEKRARYTRVSAEAGGLSNLLLGGSTYAEFSDDEFLDAFSDAALLPVTFGVNWAAKKATPLDSTAIDHATNGPKGALADLVQDYLGSRTSDTADVVAGRIIDLEMQELQDSLARHVHDPLTIEDWELLRQAFQGRLYPALVKALQARGG</sequence>
<dbReference type="OrthoDB" id="3506627at2"/>
<dbReference type="AlphaFoldDB" id="A0A5M3WN51"/>